<dbReference type="GO" id="GO:0016226">
    <property type="term" value="P:iron-sulfur cluster assembly"/>
    <property type="evidence" value="ECO:0007669"/>
    <property type="project" value="TreeGrafter"/>
</dbReference>
<dbReference type="Pfam" id="PF00400">
    <property type="entry name" value="WD40"/>
    <property type="match status" value="2"/>
</dbReference>
<feature type="repeat" description="WD" evidence="1">
    <location>
        <begin position="233"/>
        <end position="265"/>
    </location>
</feature>
<dbReference type="PANTHER" id="PTHR19920">
    <property type="entry name" value="WD40 PROTEIN CIAO1"/>
    <property type="match status" value="1"/>
</dbReference>
<dbReference type="OrthoDB" id="319815at2759"/>
<dbReference type="SMART" id="SM00320">
    <property type="entry name" value="WD40"/>
    <property type="match status" value="2"/>
</dbReference>
<name>A0A8S1XMW8_9CILI</name>
<sequence>MQIRCTQADHRNQQIMGFCIDSICQDQRPYCNFCLPRHGQHLKKLISVELLNEWIQQRIFRVQNVQQNIQECKLSLDNLLKFLIPYFNFDTQQFPDIGISQIDNMIKSLCQLESCEELLFKQLKQSIEQTQFIIDETLKKERNLKNQKQQFKFQIPNSDPKILILAQQQHLNISKANQNYITFELMNQSSIPQEDKCYAIAIRKDNSIVLAGFGKDIKVFRHEKGLLNQIQLLSEHKNDVLTLNFMKKTNNFASGSFDNLIIIWQETEYYKWDCLQKLNGHSSRIFCLLLNNIDDLIISGSYDKTIKFWKKQNQ</sequence>
<evidence type="ECO:0000313" key="3">
    <source>
        <dbReference type="Proteomes" id="UP000689195"/>
    </source>
</evidence>
<dbReference type="PANTHER" id="PTHR19920:SF0">
    <property type="entry name" value="CYTOSOLIC IRON-SULFUR PROTEIN ASSEMBLY PROTEIN CIAO1-RELATED"/>
    <property type="match status" value="1"/>
</dbReference>
<dbReference type="Proteomes" id="UP000689195">
    <property type="component" value="Unassembled WGS sequence"/>
</dbReference>
<keyword evidence="1" id="KW-0853">WD repeat</keyword>
<evidence type="ECO:0000313" key="2">
    <source>
        <dbReference type="EMBL" id="CAD8202383.1"/>
    </source>
</evidence>
<accession>A0A8S1XMW8</accession>
<evidence type="ECO:0000256" key="1">
    <source>
        <dbReference type="PROSITE-ProRule" id="PRU00221"/>
    </source>
</evidence>
<dbReference type="AlphaFoldDB" id="A0A8S1XMW8"/>
<protein>
    <submittedName>
        <fullName evidence="2">Uncharacterized protein</fullName>
    </submittedName>
</protein>
<proteinExistence type="predicted"/>
<gene>
    <name evidence="2" type="ORF">PPENT_87.1.T1310007</name>
</gene>
<reference evidence="2" key="1">
    <citation type="submission" date="2021-01" db="EMBL/GenBank/DDBJ databases">
        <authorList>
            <consortium name="Genoscope - CEA"/>
            <person name="William W."/>
        </authorList>
    </citation>
    <scope>NUCLEOTIDE SEQUENCE</scope>
</reference>
<feature type="repeat" description="WD" evidence="1">
    <location>
        <begin position="278"/>
        <end position="314"/>
    </location>
</feature>
<keyword evidence="3" id="KW-1185">Reference proteome</keyword>
<dbReference type="PROSITE" id="PS50082">
    <property type="entry name" value="WD_REPEATS_2"/>
    <property type="match status" value="2"/>
</dbReference>
<dbReference type="GO" id="GO:0097361">
    <property type="term" value="C:cytosolic [4Fe-4S] assembly targeting complex"/>
    <property type="evidence" value="ECO:0007669"/>
    <property type="project" value="TreeGrafter"/>
</dbReference>
<comment type="caution">
    <text evidence="2">The sequence shown here is derived from an EMBL/GenBank/DDBJ whole genome shotgun (WGS) entry which is preliminary data.</text>
</comment>
<organism evidence="2 3">
    <name type="scientific">Paramecium pentaurelia</name>
    <dbReference type="NCBI Taxonomy" id="43138"/>
    <lineage>
        <taxon>Eukaryota</taxon>
        <taxon>Sar</taxon>
        <taxon>Alveolata</taxon>
        <taxon>Ciliophora</taxon>
        <taxon>Intramacronucleata</taxon>
        <taxon>Oligohymenophorea</taxon>
        <taxon>Peniculida</taxon>
        <taxon>Parameciidae</taxon>
        <taxon>Paramecium</taxon>
    </lineage>
</organism>
<dbReference type="EMBL" id="CAJJDO010000131">
    <property type="protein sequence ID" value="CAD8202383.1"/>
    <property type="molecule type" value="Genomic_DNA"/>
</dbReference>
<dbReference type="PROSITE" id="PS50294">
    <property type="entry name" value="WD_REPEATS_REGION"/>
    <property type="match status" value="2"/>
</dbReference>
<dbReference type="InterPro" id="IPR001680">
    <property type="entry name" value="WD40_rpt"/>
</dbReference>